<gene>
    <name evidence="14" type="ORF">RLT85_11700</name>
</gene>
<evidence type="ECO:0000256" key="1">
    <source>
        <dbReference type="ARBA" id="ARBA00004571"/>
    </source>
</evidence>
<dbReference type="InterPro" id="IPR028974">
    <property type="entry name" value="TSP_type-3_rpt"/>
</dbReference>
<evidence type="ECO:0000256" key="12">
    <source>
        <dbReference type="SAM" id="SignalP"/>
    </source>
</evidence>
<feature type="chain" id="PRO_5047454690" evidence="12">
    <location>
        <begin position="23"/>
        <end position="459"/>
    </location>
</feature>
<keyword evidence="9" id="KW-0998">Cell outer membrane</keyword>
<evidence type="ECO:0000256" key="11">
    <source>
        <dbReference type="SAM" id="MobiDB-lite"/>
    </source>
</evidence>
<keyword evidence="5 12" id="KW-0732">Signal</keyword>
<evidence type="ECO:0000256" key="9">
    <source>
        <dbReference type="ARBA" id="ARBA00023237"/>
    </source>
</evidence>
<dbReference type="Pfam" id="PF00691">
    <property type="entry name" value="OmpA"/>
    <property type="match status" value="1"/>
</dbReference>
<evidence type="ECO:0000256" key="4">
    <source>
        <dbReference type="ARBA" id="ARBA00022692"/>
    </source>
</evidence>
<keyword evidence="7" id="KW-0626">Porin</keyword>
<reference evidence="15" key="1">
    <citation type="submission" date="2023-07" db="EMBL/GenBank/DDBJ databases">
        <title>Isolating and identifying novel microbial strains from the Mariana Trench.</title>
        <authorList>
            <person name="Fu H."/>
        </authorList>
    </citation>
    <scope>NUCLEOTIDE SEQUENCE [LARGE SCALE GENOMIC DNA]</scope>
    <source>
        <strain evidence="15">T-y2</strain>
    </source>
</reference>
<keyword evidence="6" id="KW-0406">Ion transport</keyword>
<dbReference type="SUPFAM" id="SSF56925">
    <property type="entry name" value="OMPA-like"/>
    <property type="match status" value="1"/>
</dbReference>
<evidence type="ECO:0000259" key="13">
    <source>
        <dbReference type="PROSITE" id="PS51123"/>
    </source>
</evidence>
<proteinExistence type="predicted"/>
<evidence type="ECO:0000256" key="7">
    <source>
        <dbReference type="ARBA" id="ARBA00023114"/>
    </source>
</evidence>
<keyword evidence="4" id="KW-0812">Transmembrane</keyword>
<evidence type="ECO:0000256" key="5">
    <source>
        <dbReference type="ARBA" id="ARBA00022729"/>
    </source>
</evidence>
<dbReference type="InterPro" id="IPR011250">
    <property type="entry name" value="OMP/PagP_B-barrel"/>
</dbReference>
<comment type="caution">
    <text evidence="14">The sequence shown here is derived from an EMBL/GenBank/DDBJ whole genome shotgun (WGS) entry which is preliminary data.</text>
</comment>
<dbReference type="RefSeq" id="WP_311402238.1">
    <property type="nucleotide sequence ID" value="NZ_JAVRBG010000011.1"/>
</dbReference>
<keyword evidence="15" id="KW-1185">Reference proteome</keyword>
<feature type="compositionally biased region" description="Basic and acidic residues" evidence="11">
    <location>
        <begin position="446"/>
        <end position="459"/>
    </location>
</feature>
<feature type="region of interest" description="Disordered" evidence="11">
    <location>
        <begin position="263"/>
        <end position="311"/>
    </location>
</feature>
<dbReference type="InterPro" id="IPR050330">
    <property type="entry name" value="Bact_OuterMem_StrucFunc"/>
</dbReference>
<feature type="domain" description="OmpA-like" evidence="13">
    <location>
        <begin position="338"/>
        <end position="456"/>
    </location>
</feature>
<evidence type="ECO:0000256" key="10">
    <source>
        <dbReference type="PROSITE-ProRule" id="PRU00473"/>
    </source>
</evidence>
<evidence type="ECO:0000256" key="6">
    <source>
        <dbReference type="ARBA" id="ARBA00023065"/>
    </source>
</evidence>
<organism evidence="14 15">
    <name type="scientific">Mesonia ostreae</name>
    <dbReference type="NCBI Taxonomy" id="861110"/>
    <lineage>
        <taxon>Bacteria</taxon>
        <taxon>Pseudomonadati</taxon>
        <taxon>Bacteroidota</taxon>
        <taxon>Flavobacteriia</taxon>
        <taxon>Flavobacteriales</taxon>
        <taxon>Flavobacteriaceae</taxon>
        <taxon>Mesonia</taxon>
    </lineage>
</organism>
<dbReference type="PANTHER" id="PTHR30329:SF21">
    <property type="entry name" value="LIPOPROTEIN YIAD-RELATED"/>
    <property type="match status" value="1"/>
</dbReference>
<dbReference type="InterPro" id="IPR003367">
    <property type="entry name" value="Thrombospondin_3-like_rpt"/>
</dbReference>
<dbReference type="InterPro" id="IPR036737">
    <property type="entry name" value="OmpA-like_sf"/>
</dbReference>
<protein>
    <submittedName>
        <fullName evidence="14">OmpA family protein</fullName>
    </submittedName>
</protein>
<dbReference type="EMBL" id="JAVRBG010000011">
    <property type="protein sequence ID" value="MDT0295297.1"/>
    <property type="molecule type" value="Genomic_DNA"/>
</dbReference>
<evidence type="ECO:0000256" key="8">
    <source>
        <dbReference type="ARBA" id="ARBA00023136"/>
    </source>
</evidence>
<evidence type="ECO:0000256" key="2">
    <source>
        <dbReference type="ARBA" id="ARBA00022448"/>
    </source>
</evidence>
<dbReference type="PANTHER" id="PTHR30329">
    <property type="entry name" value="STATOR ELEMENT OF FLAGELLAR MOTOR COMPLEX"/>
    <property type="match status" value="1"/>
</dbReference>
<keyword evidence="8 10" id="KW-0472">Membrane</keyword>
<evidence type="ECO:0000256" key="3">
    <source>
        <dbReference type="ARBA" id="ARBA00022452"/>
    </source>
</evidence>
<dbReference type="Gene3D" id="4.10.1080.10">
    <property type="entry name" value="TSP type-3 repeat"/>
    <property type="match status" value="1"/>
</dbReference>
<dbReference type="InterPro" id="IPR006664">
    <property type="entry name" value="OMP_bac"/>
</dbReference>
<dbReference type="CDD" id="cd07185">
    <property type="entry name" value="OmpA_C-like"/>
    <property type="match status" value="1"/>
</dbReference>
<dbReference type="SUPFAM" id="SSF103647">
    <property type="entry name" value="TSP type-3 repeat"/>
    <property type="match status" value="1"/>
</dbReference>
<dbReference type="SUPFAM" id="SSF103088">
    <property type="entry name" value="OmpA-like"/>
    <property type="match status" value="1"/>
</dbReference>
<dbReference type="Gene3D" id="3.30.1330.60">
    <property type="entry name" value="OmpA-like domain"/>
    <property type="match status" value="1"/>
</dbReference>
<dbReference type="InterPro" id="IPR006665">
    <property type="entry name" value="OmpA-like"/>
</dbReference>
<comment type="subcellular location">
    <subcellularLocation>
        <location evidence="1">Cell outer membrane</location>
        <topology evidence="1">Multi-pass membrane protein</topology>
    </subcellularLocation>
</comment>
<evidence type="ECO:0000313" key="15">
    <source>
        <dbReference type="Proteomes" id="UP001182991"/>
    </source>
</evidence>
<dbReference type="Pfam" id="PF02412">
    <property type="entry name" value="TSP_3"/>
    <property type="match status" value="5"/>
</dbReference>
<accession>A0ABU2KKP8</accession>
<sequence>MKHLSRFLLVSLFFLGLTTVQAQDENNPWAVGIGVNAVDFYPVGEDAPQGGMFDEYFNLGDHYNILPSVSRLTVGRYVGAGFSVQLAGSVNQIDKFGDERRNDLSYYGADGAIRYSFRSLINQEGWFDPYLGIGGGYTWIDDDGQGSVNGTLGFDLWLTDNIAFNIQSTYKDGLGDAGLDHFQHSAGFKLAFGGKDTDGDGVFDKDDECPETPGLVEFNGCPDSDGDGIQDSEDDCPNIAGLAEFNGCPDTDGDGIPDPQDECPTEAGLKSLNGCPDADGDGIKDSEDDCPEEAGPASNNGCPFEDRDGDGVLDKDDQCPDVAGTKANNGCPEVTVEVINELNEYSKTILFDLNKSSIRKESYDALESISEIMNEYPNTVFHIEGHTDSQGRDSYNLELSKKRANSVKDYLVDEANISSRRITSEGYGETQPIATNKTAAGRQQNRRVEVSLEKNRDKE</sequence>
<evidence type="ECO:0000313" key="14">
    <source>
        <dbReference type="EMBL" id="MDT0295297.1"/>
    </source>
</evidence>
<dbReference type="Proteomes" id="UP001182991">
    <property type="component" value="Unassembled WGS sequence"/>
</dbReference>
<keyword evidence="2" id="KW-0813">Transport</keyword>
<feature type="compositionally biased region" description="Polar residues" evidence="11">
    <location>
        <begin position="432"/>
        <end position="443"/>
    </location>
</feature>
<name>A0ABU2KKP8_9FLAO</name>
<feature type="signal peptide" evidence="12">
    <location>
        <begin position="1"/>
        <end position="22"/>
    </location>
</feature>
<dbReference type="PROSITE" id="PS51123">
    <property type="entry name" value="OMPA_2"/>
    <property type="match status" value="1"/>
</dbReference>
<dbReference type="PRINTS" id="PR01021">
    <property type="entry name" value="OMPADOMAIN"/>
</dbReference>
<feature type="region of interest" description="Disordered" evidence="11">
    <location>
        <begin position="423"/>
        <end position="459"/>
    </location>
</feature>
<keyword evidence="3" id="KW-1134">Transmembrane beta strand</keyword>